<comment type="caution">
    <text evidence="3">The sequence shown here is derived from an EMBL/GenBank/DDBJ whole genome shotgun (WGS) entry which is preliminary data.</text>
</comment>
<organism evidence="3 4">
    <name type="scientific">Heterodermia speciosa</name>
    <dbReference type="NCBI Taxonomy" id="116794"/>
    <lineage>
        <taxon>Eukaryota</taxon>
        <taxon>Fungi</taxon>
        <taxon>Dikarya</taxon>
        <taxon>Ascomycota</taxon>
        <taxon>Pezizomycotina</taxon>
        <taxon>Lecanoromycetes</taxon>
        <taxon>OSLEUM clade</taxon>
        <taxon>Lecanoromycetidae</taxon>
        <taxon>Caliciales</taxon>
        <taxon>Physciaceae</taxon>
        <taxon>Heterodermia</taxon>
    </lineage>
</organism>
<proteinExistence type="predicted"/>
<dbReference type="InterPro" id="IPR003331">
    <property type="entry name" value="UDP_GlcNAc_Epimerase_2_dom"/>
</dbReference>
<keyword evidence="4" id="KW-1185">Reference proteome</keyword>
<feature type="compositionally biased region" description="Low complexity" evidence="1">
    <location>
        <begin position="42"/>
        <end position="53"/>
    </location>
</feature>
<dbReference type="SUPFAM" id="SSF53756">
    <property type="entry name" value="UDP-Glycosyltransferase/glycogen phosphorylase"/>
    <property type="match status" value="1"/>
</dbReference>
<evidence type="ECO:0000313" key="4">
    <source>
        <dbReference type="Proteomes" id="UP000664521"/>
    </source>
</evidence>
<dbReference type="Pfam" id="PF02350">
    <property type="entry name" value="Epimerase_2"/>
    <property type="match status" value="1"/>
</dbReference>
<gene>
    <name evidence="3" type="ORF">HETSPECPRED_002867</name>
</gene>
<evidence type="ECO:0000313" key="3">
    <source>
        <dbReference type="EMBL" id="CAF9941087.1"/>
    </source>
</evidence>
<dbReference type="NCBIfam" id="TIGR03568">
    <property type="entry name" value="NeuC_NnaA"/>
    <property type="match status" value="1"/>
</dbReference>
<protein>
    <recommendedName>
        <fullName evidence="2">UDP-N-acetylglucosamine 2-epimerase domain-containing protein</fullName>
    </recommendedName>
</protein>
<feature type="domain" description="UDP-N-acetylglucosamine 2-epimerase" evidence="2">
    <location>
        <begin position="153"/>
        <end position="483"/>
    </location>
</feature>
<name>A0A8H3PHQ3_9LECA</name>
<dbReference type="PANTHER" id="PTHR43174:SF3">
    <property type="entry name" value="UDP-N-ACETYLGLUCOSAMINE 2-EPIMERASE"/>
    <property type="match status" value="1"/>
</dbReference>
<dbReference type="OrthoDB" id="2968753at2759"/>
<dbReference type="GO" id="GO:0004553">
    <property type="term" value="F:hydrolase activity, hydrolyzing O-glycosyl compounds"/>
    <property type="evidence" value="ECO:0007669"/>
    <property type="project" value="InterPro"/>
</dbReference>
<evidence type="ECO:0000256" key="1">
    <source>
        <dbReference type="SAM" id="MobiDB-lite"/>
    </source>
</evidence>
<feature type="region of interest" description="Disordered" evidence="1">
    <location>
        <begin position="37"/>
        <end position="66"/>
    </location>
</feature>
<dbReference type="EMBL" id="CAJPDS010000174">
    <property type="protein sequence ID" value="CAF9941087.1"/>
    <property type="molecule type" value="Genomic_DNA"/>
</dbReference>
<accession>A0A8H3PHQ3</accession>
<dbReference type="InterPro" id="IPR029767">
    <property type="entry name" value="WecB-like"/>
</dbReference>
<dbReference type="Gene3D" id="3.40.50.2000">
    <property type="entry name" value="Glycogen Phosphorylase B"/>
    <property type="match status" value="2"/>
</dbReference>
<dbReference type="Proteomes" id="UP000664521">
    <property type="component" value="Unassembled WGS sequence"/>
</dbReference>
<dbReference type="AlphaFoldDB" id="A0A8H3PHQ3"/>
<evidence type="ECO:0000259" key="2">
    <source>
        <dbReference type="Pfam" id="PF02350"/>
    </source>
</evidence>
<reference evidence="3" key="1">
    <citation type="submission" date="2021-03" db="EMBL/GenBank/DDBJ databases">
        <authorList>
            <person name="Tagirdzhanova G."/>
        </authorList>
    </citation>
    <scope>NUCLEOTIDE SEQUENCE</scope>
</reference>
<sequence>MAISGPFLMQSTPFDRPLLVEEKLVIAYFEREISTDFDGTASSSDRSFSSASSIHGDTPALSGGSWSVPSELSEFNDKIYSEGAGMFGASFDTQQPQAVGQPDCEASLFNRKDTRLDKRPSVSIPRDKRRVAFSSNTRADWVKLRPLAEVLVENGFEVDVFVIGMHMVEDYGSTYLDIVRSNPKLCVLTRKTWSQGDSQIKNATATVQATYELLQQSSYDLLIVHGDRLEAKAAADAAHLYGCRLGHVEGGDLTGGDDNKNRFAITAVADYHFPSSQYAAERLLLTGQRAESIFTIGSPDLDVFFGESSVSLEEVMKKYNIPFADFGIAPFHPNSAESEAAGEQAKHFYGSLVALGRNFIVPRPNNDRGTEAVQAVIDSLPRDRFYVAPNFELDDYIVLIRAAGCVIGNSSVVVTAAPAIGKLCLNIGNRQRGRAPPLDGLFHFDPEDRQGILDCLETHWNMTYENKDHNGDGHAAERFLAALTSERFWQISQQKLIFDQEA</sequence>
<dbReference type="GO" id="GO:0006047">
    <property type="term" value="P:UDP-N-acetylglucosamine metabolic process"/>
    <property type="evidence" value="ECO:0007669"/>
    <property type="project" value="InterPro"/>
</dbReference>
<dbReference type="PANTHER" id="PTHR43174">
    <property type="entry name" value="UDP-N-ACETYLGLUCOSAMINE 2-EPIMERASE"/>
    <property type="match status" value="1"/>
</dbReference>
<dbReference type="InterPro" id="IPR020004">
    <property type="entry name" value="UDP-GlcNAc_Epase"/>
</dbReference>